<sequence>MPIPSTNCVLCSLQFEETVDHLFMECSFARNCWSLLGLVIISEPDILRRLQSLKTQLNVSFFMEVIILLCRSIWISRNDVIFRGISVNCFSCIKIFRYHVKQLLWKVKKKYFPRIESWLEQLV</sequence>
<dbReference type="Gramene" id="OQU84613">
    <property type="protein sequence ID" value="OQU84613"/>
    <property type="gene ID" value="SORBI_3004G087750"/>
</dbReference>
<evidence type="ECO:0000259" key="1">
    <source>
        <dbReference type="Pfam" id="PF13966"/>
    </source>
</evidence>
<reference evidence="2 3" key="1">
    <citation type="journal article" date="2009" name="Nature">
        <title>The Sorghum bicolor genome and the diversification of grasses.</title>
        <authorList>
            <person name="Paterson A.H."/>
            <person name="Bowers J.E."/>
            <person name="Bruggmann R."/>
            <person name="Dubchak I."/>
            <person name="Grimwood J."/>
            <person name="Gundlach H."/>
            <person name="Haberer G."/>
            <person name="Hellsten U."/>
            <person name="Mitros T."/>
            <person name="Poliakov A."/>
            <person name="Schmutz J."/>
            <person name="Spannagl M."/>
            <person name="Tang H."/>
            <person name="Wang X."/>
            <person name="Wicker T."/>
            <person name="Bharti A.K."/>
            <person name="Chapman J."/>
            <person name="Feltus F.A."/>
            <person name="Gowik U."/>
            <person name="Grigoriev I.V."/>
            <person name="Lyons E."/>
            <person name="Maher C.A."/>
            <person name="Martis M."/>
            <person name="Narechania A."/>
            <person name="Otillar R.P."/>
            <person name="Penning B.W."/>
            <person name="Salamov A.A."/>
            <person name="Wang Y."/>
            <person name="Zhang L."/>
            <person name="Carpita N.C."/>
            <person name="Freeling M."/>
            <person name="Gingle A.R."/>
            <person name="Hash C.T."/>
            <person name="Keller B."/>
            <person name="Klein P."/>
            <person name="Kresovich S."/>
            <person name="McCann M.C."/>
            <person name="Ming R."/>
            <person name="Peterson D.G."/>
            <person name="Mehboob-ur-Rahman"/>
            <person name="Ware D."/>
            <person name="Westhoff P."/>
            <person name="Mayer K.F."/>
            <person name="Messing J."/>
            <person name="Rokhsar D.S."/>
        </authorList>
    </citation>
    <scope>NUCLEOTIDE SEQUENCE [LARGE SCALE GENOMIC DNA]</scope>
    <source>
        <strain evidence="3">cv. BTx623</strain>
    </source>
</reference>
<keyword evidence="3" id="KW-1185">Reference proteome</keyword>
<protein>
    <recommendedName>
        <fullName evidence="1">Reverse transcriptase zinc-binding domain-containing protein</fullName>
    </recommendedName>
</protein>
<evidence type="ECO:0000313" key="2">
    <source>
        <dbReference type="EMBL" id="OQU84613.1"/>
    </source>
</evidence>
<dbReference type="EMBL" id="CM000763">
    <property type="protein sequence ID" value="OQU84613.1"/>
    <property type="molecule type" value="Genomic_DNA"/>
</dbReference>
<reference evidence="3" key="2">
    <citation type="journal article" date="2018" name="Plant J.">
        <title>The Sorghum bicolor reference genome: improved assembly, gene annotations, a transcriptome atlas, and signatures of genome organization.</title>
        <authorList>
            <person name="McCormick R.F."/>
            <person name="Truong S.K."/>
            <person name="Sreedasyam A."/>
            <person name="Jenkins J."/>
            <person name="Shu S."/>
            <person name="Sims D."/>
            <person name="Kennedy M."/>
            <person name="Amirebrahimi M."/>
            <person name="Weers B.D."/>
            <person name="McKinley B."/>
            <person name="Mattison A."/>
            <person name="Morishige D.T."/>
            <person name="Grimwood J."/>
            <person name="Schmutz J."/>
            <person name="Mullet J.E."/>
        </authorList>
    </citation>
    <scope>NUCLEOTIDE SEQUENCE [LARGE SCALE GENOMIC DNA]</scope>
    <source>
        <strain evidence="3">cv. BTx623</strain>
    </source>
</reference>
<gene>
    <name evidence="2" type="ORF">SORBI_3004G087750</name>
</gene>
<dbReference type="OMA" id="LLFLECE"/>
<dbReference type="InParanoid" id="A0A1Z5RLJ8"/>
<dbReference type="InterPro" id="IPR026960">
    <property type="entry name" value="RVT-Znf"/>
</dbReference>
<organism evidence="2 3">
    <name type="scientific">Sorghum bicolor</name>
    <name type="common">Sorghum</name>
    <name type="synonym">Sorghum vulgare</name>
    <dbReference type="NCBI Taxonomy" id="4558"/>
    <lineage>
        <taxon>Eukaryota</taxon>
        <taxon>Viridiplantae</taxon>
        <taxon>Streptophyta</taxon>
        <taxon>Embryophyta</taxon>
        <taxon>Tracheophyta</taxon>
        <taxon>Spermatophyta</taxon>
        <taxon>Magnoliopsida</taxon>
        <taxon>Liliopsida</taxon>
        <taxon>Poales</taxon>
        <taxon>Poaceae</taxon>
        <taxon>PACMAD clade</taxon>
        <taxon>Panicoideae</taxon>
        <taxon>Andropogonodae</taxon>
        <taxon>Andropogoneae</taxon>
        <taxon>Sorghinae</taxon>
        <taxon>Sorghum</taxon>
    </lineage>
</organism>
<accession>A0A1Z5RLJ8</accession>
<evidence type="ECO:0000313" key="3">
    <source>
        <dbReference type="Proteomes" id="UP000000768"/>
    </source>
</evidence>
<feature type="domain" description="Reverse transcriptase zinc-binding" evidence="1">
    <location>
        <begin position="5"/>
        <end position="33"/>
    </location>
</feature>
<dbReference type="AlphaFoldDB" id="A0A1Z5RLJ8"/>
<proteinExistence type="predicted"/>
<dbReference type="STRING" id="4558.A0A1Z5RLJ8"/>
<dbReference type="Proteomes" id="UP000000768">
    <property type="component" value="Chromosome 4"/>
</dbReference>
<dbReference type="Pfam" id="PF13966">
    <property type="entry name" value="zf-RVT"/>
    <property type="match status" value="1"/>
</dbReference>
<name>A0A1Z5RLJ8_SORBI</name>